<dbReference type="RefSeq" id="WP_312879272.1">
    <property type="nucleotide sequence ID" value="NZ_JACCBU010000001.1"/>
</dbReference>
<dbReference type="GO" id="GO:0046872">
    <property type="term" value="F:metal ion binding"/>
    <property type="evidence" value="ECO:0007669"/>
    <property type="project" value="UniProtKB-KW"/>
</dbReference>
<evidence type="ECO:0000313" key="4">
    <source>
        <dbReference type="Proteomes" id="UP000569914"/>
    </source>
</evidence>
<dbReference type="NCBIfam" id="TIGR01891">
    <property type="entry name" value="amidohydrolases"/>
    <property type="match status" value="1"/>
</dbReference>
<evidence type="ECO:0000259" key="2">
    <source>
        <dbReference type="Pfam" id="PF07687"/>
    </source>
</evidence>
<dbReference type="PIRSF" id="PIRSF005962">
    <property type="entry name" value="Pept_M20D_amidohydro"/>
    <property type="match status" value="1"/>
</dbReference>
<dbReference type="AlphaFoldDB" id="A0A7Y9LEB7"/>
<dbReference type="PANTHER" id="PTHR11014">
    <property type="entry name" value="PEPTIDASE M20 FAMILY MEMBER"/>
    <property type="match status" value="1"/>
</dbReference>
<evidence type="ECO:0000313" key="3">
    <source>
        <dbReference type="EMBL" id="NYE73725.1"/>
    </source>
</evidence>
<comment type="cofactor">
    <cofactor evidence="1">
        <name>Mn(2+)</name>
        <dbReference type="ChEBI" id="CHEBI:29035"/>
    </cofactor>
    <text evidence="1">The Mn(2+) ion enhances activity.</text>
</comment>
<proteinExistence type="predicted"/>
<feature type="domain" description="Peptidase M20 dimerisation" evidence="2">
    <location>
        <begin position="189"/>
        <end position="284"/>
    </location>
</feature>
<feature type="binding site" evidence="1">
    <location>
        <position position="141"/>
    </location>
    <ligand>
        <name>Mn(2+)</name>
        <dbReference type="ChEBI" id="CHEBI:29035"/>
        <label>2</label>
    </ligand>
</feature>
<dbReference type="PANTHER" id="PTHR11014:SF63">
    <property type="entry name" value="METALLOPEPTIDASE, PUTATIVE (AFU_ORTHOLOGUE AFUA_6G09600)-RELATED"/>
    <property type="match status" value="1"/>
</dbReference>
<feature type="binding site" evidence="1">
    <location>
        <position position="365"/>
    </location>
    <ligand>
        <name>Mn(2+)</name>
        <dbReference type="ChEBI" id="CHEBI:29035"/>
        <label>2</label>
    </ligand>
</feature>
<keyword evidence="1" id="KW-0479">Metal-binding</keyword>
<dbReference type="Proteomes" id="UP000569914">
    <property type="component" value="Unassembled WGS sequence"/>
</dbReference>
<dbReference type="Gene3D" id="3.30.70.360">
    <property type="match status" value="1"/>
</dbReference>
<keyword evidence="4" id="KW-1185">Reference proteome</keyword>
<protein>
    <submittedName>
        <fullName evidence="3">Amidohydrolase</fullName>
        <ecNumber evidence="3">3.5.1.-</ecNumber>
    </submittedName>
</protein>
<dbReference type="GO" id="GO:0016787">
    <property type="term" value="F:hydrolase activity"/>
    <property type="evidence" value="ECO:0007669"/>
    <property type="project" value="UniProtKB-KW"/>
</dbReference>
<feature type="binding site" evidence="1">
    <location>
        <position position="103"/>
    </location>
    <ligand>
        <name>Mn(2+)</name>
        <dbReference type="ChEBI" id="CHEBI:29035"/>
        <label>2</label>
    </ligand>
</feature>
<accession>A0A7Y9LEB7</accession>
<keyword evidence="1" id="KW-0464">Manganese</keyword>
<reference evidence="3 4" key="1">
    <citation type="submission" date="2020-07" db="EMBL/GenBank/DDBJ databases">
        <title>Sequencing the genomes of 1000 actinobacteria strains.</title>
        <authorList>
            <person name="Klenk H.-P."/>
        </authorList>
    </citation>
    <scope>NUCLEOTIDE SEQUENCE [LARGE SCALE GENOMIC DNA]</scope>
    <source>
        <strain evidence="3 4">DSM 22083</strain>
    </source>
</reference>
<feature type="binding site" evidence="1">
    <location>
        <position position="105"/>
    </location>
    <ligand>
        <name>Mn(2+)</name>
        <dbReference type="ChEBI" id="CHEBI:29035"/>
        <label>2</label>
    </ligand>
</feature>
<gene>
    <name evidence="3" type="ORF">BKA15_005054</name>
</gene>
<dbReference type="InterPro" id="IPR017439">
    <property type="entry name" value="Amidohydrolase"/>
</dbReference>
<dbReference type="Pfam" id="PF01546">
    <property type="entry name" value="Peptidase_M20"/>
    <property type="match status" value="1"/>
</dbReference>
<sequence length="392" mass="40743">MEQTIAAAVAELRDRLIAIRRDLHAHPEIGRAEHRTTDRIGSLLAEAGLDFRVLAVGTGGICDLEPIDDAPVIGLRADIDALPISDGKRTPYASTVPGACHACGHDVHTTVLLGTALVLARLRRDGLLPGGVRLIFQPAEETTPGGALDAIAYGACKDLSEVYALHCDPRTDVGQVGLSPGPITSAVDKVHVTLTGSGGHTSRPHLTADLVGAIGALATQAPLLLSRRIDPRGGVSLVWGRIHAGSAANAIPQSGQIEGTLRALQLAAWQEAEGLLPALLAQIVEPYGVSSEIVISQGVPPTVNHTEQVSRMAAVARIMLGPDSVQPTEQSLGGEDFAWMLREVPGALARLGVRPVGVGRVPDIHTPLFDVDEACIGAGVKLLTGLAAGVAR</sequence>
<name>A0A7Y9LEB7_9ACTN</name>
<dbReference type="InterPro" id="IPR011650">
    <property type="entry name" value="Peptidase_M20_dimer"/>
</dbReference>
<dbReference type="Gene3D" id="3.40.630.10">
    <property type="entry name" value="Zn peptidases"/>
    <property type="match status" value="1"/>
</dbReference>
<dbReference type="EC" id="3.5.1.-" evidence="3"/>
<organism evidence="3 4">
    <name type="scientific">Microlunatus parietis</name>
    <dbReference type="NCBI Taxonomy" id="682979"/>
    <lineage>
        <taxon>Bacteria</taxon>
        <taxon>Bacillati</taxon>
        <taxon>Actinomycetota</taxon>
        <taxon>Actinomycetes</taxon>
        <taxon>Propionibacteriales</taxon>
        <taxon>Propionibacteriaceae</taxon>
        <taxon>Microlunatus</taxon>
    </lineage>
</organism>
<comment type="caution">
    <text evidence="3">The sequence shown here is derived from an EMBL/GenBank/DDBJ whole genome shotgun (WGS) entry which is preliminary data.</text>
</comment>
<evidence type="ECO:0000256" key="1">
    <source>
        <dbReference type="PIRSR" id="PIRSR005962-1"/>
    </source>
</evidence>
<dbReference type="SUPFAM" id="SSF53187">
    <property type="entry name" value="Zn-dependent exopeptidases"/>
    <property type="match status" value="1"/>
</dbReference>
<dbReference type="SUPFAM" id="SSF55031">
    <property type="entry name" value="Bacterial exopeptidase dimerisation domain"/>
    <property type="match status" value="1"/>
</dbReference>
<dbReference type="EMBL" id="JACCBU010000001">
    <property type="protein sequence ID" value="NYE73725.1"/>
    <property type="molecule type" value="Genomic_DNA"/>
</dbReference>
<feature type="binding site" evidence="1">
    <location>
        <position position="166"/>
    </location>
    <ligand>
        <name>Mn(2+)</name>
        <dbReference type="ChEBI" id="CHEBI:29035"/>
        <label>2</label>
    </ligand>
</feature>
<dbReference type="Pfam" id="PF07687">
    <property type="entry name" value="M20_dimer"/>
    <property type="match status" value="1"/>
</dbReference>
<dbReference type="InterPro" id="IPR002933">
    <property type="entry name" value="Peptidase_M20"/>
</dbReference>
<dbReference type="InterPro" id="IPR036264">
    <property type="entry name" value="Bact_exopeptidase_dim_dom"/>
</dbReference>
<keyword evidence="3" id="KW-0378">Hydrolase</keyword>